<proteinExistence type="predicted"/>
<gene>
    <name evidence="1" type="ORF">PV327_011138</name>
</gene>
<dbReference type="EMBL" id="JAQQBR010001950">
    <property type="protein sequence ID" value="KAK0158084.1"/>
    <property type="molecule type" value="Genomic_DNA"/>
</dbReference>
<dbReference type="Proteomes" id="UP001168972">
    <property type="component" value="Unassembled WGS sequence"/>
</dbReference>
<dbReference type="AlphaFoldDB" id="A0AA39EWK4"/>
<sequence>DSNIKYNQQRKFNINHYRNRSQVFTTTNQSDKRANNDIVQITFANNDKVYSCPCSITICKVNVGVLNEMTTEVTEVVTTVIQSRVNNYQKSLTFLIVPHILQSRSRSIN</sequence>
<name>A0AA39EWK4_MICHY</name>
<organism evidence="1 2">
    <name type="scientific">Microctonus hyperodae</name>
    <name type="common">Parasitoid wasp</name>
    <dbReference type="NCBI Taxonomy" id="165561"/>
    <lineage>
        <taxon>Eukaryota</taxon>
        <taxon>Metazoa</taxon>
        <taxon>Ecdysozoa</taxon>
        <taxon>Arthropoda</taxon>
        <taxon>Hexapoda</taxon>
        <taxon>Insecta</taxon>
        <taxon>Pterygota</taxon>
        <taxon>Neoptera</taxon>
        <taxon>Endopterygota</taxon>
        <taxon>Hymenoptera</taxon>
        <taxon>Apocrita</taxon>
        <taxon>Ichneumonoidea</taxon>
        <taxon>Braconidae</taxon>
        <taxon>Euphorinae</taxon>
        <taxon>Microctonus</taxon>
    </lineage>
</organism>
<reference evidence="1" key="1">
    <citation type="journal article" date="2023" name="bioRxiv">
        <title>Scaffold-level genome assemblies of two parasitoid biocontrol wasps reveal the parthenogenesis mechanism and an associated novel virus.</title>
        <authorList>
            <person name="Inwood S."/>
            <person name="Skelly J."/>
            <person name="Guhlin J."/>
            <person name="Harrop T."/>
            <person name="Goldson S."/>
            <person name="Dearden P."/>
        </authorList>
    </citation>
    <scope>NUCLEOTIDE SEQUENCE</scope>
    <source>
        <strain evidence="1">Lincoln</strain>
        <tissue evidence="1">Whole body</tissue>
    </source>
</reference>
<evidence type="ECO:0000313" key="2">
    <source>
        <dbReference type="Proteomes" id="UP001168972"/>
    </source>
</evidence>
<reference evidence="1" key="2">
    <citation type="submission" date="2023-03" db="EMBL/GenBank/DDBJ databases">
        <authorList>
            <person name="Inwood S.N."/>
            <person name="Skelly J.G."/>
            <person name="Guhlin J."/>
            <person name="Harrop T.W.R."/>
            <person name="Goldson S.G."/>
            <person name="Dearden P.K."/>
        </authorList>
    </citation>
    <scope>NUCLEOTIDE SEQUENCE</scope>
    <source>
        <strain evidence="1">Lincoln</strain>
        <tissue evidence="1">Whole body</tissue>
    </source>
</reference>
<accession>A0AA39EWK4</accession>
<protein>
    <submittedName>
        <fullName evidence="1">Uncharacterized protein</fullName>
    </submittedName>
</protein>
<evidence type="ECO:0000313" key="1">
    <source>
        <dbReference type="EMBL" id="KAK0158084.1"/>
    </source>
</evidence>
<keyword evidence="2" id="KW-1185">Reference proteome</keyword>
<feature type="non-terminal residue" evidence="1">
    <location>
        <position position="1"/>
    </location>
</feature>
<comment type="caution">
    <text evidence="1">The sequence shown here is derived from an EMBL/GenBank/DDBJ whole genome shotgun (WGS) entry which is preliminary data.</text>
</comment>